<evidence type="ECO:0000313" key="1">
    <source>
        <dbReference type="EMBL" id="RZS75162.1"/>
    </source>
</evidence>
<proteinExistence type="predicted"/>
<sequence length="282" mass="32510">MLKATFDIIPDSIADGNLQNNMLLMEVSDQIFCYVLYNRESQRFLGFRQYNLDFIPGKTPLEALSEILSGDEHLQRQFAEAYLVYHYTDSNLIPEKFFAIDLNKPITEIVYGNAQKGLLLNDKVQGWDLYNIYRIPREVHSLLQQKFSAGNYWHYNTLLLSGVNRESLEGDTIKVVIAADKFAVVAFKGQQLQLAQSYHYQTPEDVSFQLLALALQFGIDQESVNLKVSGLMDEQSILYQELLKYFNQLEWERLPGETSTEEGFENFPSHYFSPLLKMALCV</sequence>
<dbReference type="Gene3D" id="3.30.420.260">
    <property type="match status" value="1"/>
</dbReference>
<dbReference type="CDD" id="cd24013">
    <property type="entry name" value="ASKHA_ATPase_BT3980-like"/>
    <property type="match status" value="1"/>
</dbReference>
<comment type="caution">
    <text evidence="1">The sequence shown here is derived from an EMBL/GenBank/DDBJ whole genome shotgun (WGS) entry which is preliminary data.</text>
</comment>
<organism evidence="1 2">
    <name type="scientific">Pseudobacter ginsenosidimutans</name>
    <dbReference type="NCBI Taxonomy" id="661488"/>
    <lineage>
        <taxon>Bacteria</taxon>
        <taxon>Pseudomonadati</taxon>
        <taxon>Bacteroidota</taxon>
        <taxon>Chitinophagia</taxon>
        <taxon>Chitinophagales</taxon>
        <taxon>Chitinophagaceae</taxon>
        <taxon>Pseudobacter</taxon>
    </lineage>
</organism>
<dbReference type="Proteomes" id="UP000293874">
    <property type="component" value="Unassembled WGS sequence"/>
</dbReference>
<dbReference type="Gene3D" id="3.30.420.250">
    <property type="match status" value="1"/>
</dbReference>
<dbReference type="Pfam" id="PF12864">
    <property type="entry name" value="DUF3822"/>
    <property type="match status" value="1"/>
</dbReference>
<protein>
    <submittedName>
        <fullName evidence="1">Uncharacterized protein DUF3822</fullName>
    </submittedName>
</protein>
<name>A0A4Q7N1S2_9BACT</name>
<accession>A0A4Q7N1S2</accession>
<keyword evidence="2" id="KW-1185">Reference proteome</keyword>
<evidence type="ECO:0000313" key="2">
    <source>
        <dbReference type="Proteomes" id="UP000293874"/>
    </source>
</evidence>
<dbReference type="InterPro" id="IPR024213">
    <property type="entry name" value="DUF3822"/>
</dbReference>
<dbReference type="AlphaFoldDB" id="A0A4Q7N1S2"/>
<dbReference type="RefSeq" id="WP_130539554.1">
    <property type="nucleotide sequence ID" value="NZ_CP042431.1"/>
</dbReference>
<dbReference type="OrthoDB" id="658622at2"/>
<gene>
    <name evidence="1" type="ORF">EV199_1023</name>
</gene>
<reference evidence="1 2" key="1">
    <citation type="submission" date="2019-02" db="EMBL/GenBank/DDBJ databases">
        <title>Genomic Encyclopedia of Type Strains, Phase IV (KMG-IV): sequencing the most valuable type-strain genomes for metagenomic binning, comparative biology and taxonomic classification.</title>
        <authorList>
            <person name="Goeker M."/>
        </authorList>
    </citation>
    <scope>NUCLEOTIDE SEQUENCE [LARGE SCALE GENOMIC DNA]</scope>
    <source>
        <strain evidence="1 2">DSM 18116</strain>
    </source>
</reference>
<dbReference type="EMBL" id="SGXA01000001">
    <property type="protein sequence ID" value="RZS75162.1"/>
    <property type="molecule type" value="Genomic_DNA"/>
</dbReference>